<dbReference type="PANTHER" id="PTHR43418">
    <property type="entry name" value="MULTIFUNCTIONAL TRYPTOPHAN BIOSYNTHESIS PROTEIN-RELATED"/>
    <property type="match status" value="1"/>
</dbReference>
<dbReference type="InterPro" id="IPR050472">
    <property type="entry name" value="Anth_synth/Amidotransfase"/>
</dbReference>
<dbReference type="SUPFAM" id="SSF52317">
    <property type="entry name" value="Class I glutamine amidotransferase-like"/>
    <property type="match status" value="1"/>
</dbReference>
<keyword evidence="4" id="KW-1185">Reference proteome</keyword>
<evidence type="ECO:0000313" key="3">
    <source>
        <dbReference type="EMBL" id="PWW14091.1"/>
    </source>
</evidence>
<evidence type="ECO:0000313" key="4">
    <source>
        <dbReference type="Proteomes" id="UP000246964"/>
    </source>
</evidence>
<dbReference type="RefSeq" id="WP_110075474.1">
    <property type="nucleotide sequence ID" value="NZ_QGTT01000004.1"/>
</dbReference>
<dbReference type="PRINTS" id="PR00099">
    <property type="entry name" value="CPSGATASE"/>
</dbReference>
<comment type="caution">
    <text evidence="3">The sequence shown here is derived from an EMBL/GenBank/DDBJ whole genome shotgun (WGS) entry which is preliminary data.</text>
</comment>
<dbReference type="Pfam" id="PF00117">
    <property type="entry name" value="GATase"/>
    <property type="match status" value="1"/>
</dbReference>
<dbReference type="FunFam" id="3.40.50.880:FF:000003">
    <property type="entry name" value="Anthranilate synthase component II"/>
    <property type="match status" value="1"/>
</dbReference>
<dbReference type="Proteomes" id="UP000246964">
    <property type="component" value="Unassembled WGS sequence"/>
</dbReference>
<dbReference type="PRINTS" id="PR00096">
    <property type="entry name" value="GATASE"/>
</dbReference>
<evidence type="ECO:0000256" key="1">
    <source>
        <dbReference type="ARBA" id="ARBA00022962"/>
    </source>
</evidence>
<keyword evidence="1" id="KW-0315">Glutamine amidotransferase</keyword>
<dbReference type="InterPro" id="IPR006221">
    <property type="entry name" value="TrpG/PapA_dom"/>
</dbReference>
<dbReference type="Gene3D" id="3.40.50.880">
    <property type="match status" value="1"/>
</dbReference>
<gene>
    <name evidence="3" type="ORF">DET45_10429</name>
</gene>
<dbReference type="GO" id="GO:0000162">
    <property type="term" value="P:L-tryptophan biosynthetic process"/>
    <property type="evidence" value="ECO:0007669"/>
    <property type="project" value="TreeGrafter"/>
</dbReference>
<organism evidence="3 4">
    <name type="scientific">Pseudidiomarina maritima</name>
    <dbReference type="NCBI Taxonomy" id="519453"/>
    <lineage>
        <taxon>Bacteria</taxon>
        <taxon>Pseudomonadati</taxon>
        <taxon>Pseudomonadota</taxon>
        <taxon>Gammaproteobacteria</taxon>
        <taxon>Alteromonadales</taxon>
        <taxon>Idiomarinaceae</taxon>
        <taxon>Pseudidiomarina</taxon>
    </lineage>
</organism>
<name>A0A317Q921_9GAMM</name>
<dbReference type="PANTHER" id="PTHR43418:SF4">
    <property type="entry name" value="MULTIFUNCTIONAL TRYPTOPHAN BIOSYNTHESIS PROTEIN"/>
    <property type="match status" value="1"/>
</dbReference>
<reference evidence="3 4" key="1">
    <citation type="submission" date="2018-05" db="EMBL/GenBank/DDBJ databases">
        <title>Freshwater and sediment microbial communities from various areas in North America, analyzing microbe dynamics in response to fracking.</title>
        <authorList>
            <person name="Lamendella R."/>
        </authorList>
    </citation>
    <scope>NUCLEOTIDE SEQUENCE [LARGE SCALE GENOMIC DNA]</scope>
    <source>
        <strain evidence="3 4">125B1</strain>
    </source>
</reference>
<dbReference type="EMBL" id="QGTT01000004">
    <property type="protein sequence ID" value="PWW14091.1"/>
    <property type="molecule type" value="Genomic_DNA"/>
</dbReference>
<dbReference type="CDD" id="cd01743">
    <property type="entry name" value="GATase1_Anthranilate_Synthase"/>
    <property type="match status" value="1"/>
</dbReference>
<dbReference type="GO" id="GO:0004049">
    <property type="term" value="F:anthranilate synthase activity"/>
    <property type="evidence" value="ECO:0007669"/>
    <property type="project" value="TreeGrafter"/>
</dbReference>
<evidence type="ECO:0000259" key="2">
    <source>
        <dbReference type="Pfam" id="PF00117"/>
    </source>
</evidence>
<dbReference type="PRINTS" id="PR00097">
    <property type="entry name" value="ANTSNTHASEII"/>
</dbReference>
<protein>
    <submittedName>
        <fullName evidence="3">Para-aminobenzoate synthetase component 2</fullName>
    </submittedName>
</protein>
<accession>A0A317Q921</accession>
<proteinExistence type="predicted"/>
<dbReference type="NCBIfam" id="TIGR00566">
    <property type="entry name" value="trpG_papA"/>
    <property type="match status" value="1"/>
</dbReference>
<dbReference type="InterPro" id="IPR029062">
    <property type="entry name" value="Class_I_gatase-like"/>
</dbReference>
<dbReference type="PROSITE" id="PS51273">
    <property type="entry name" value="GATASE_TYPE_1"/>
    <property type="match status" value="1"/>
</dbReference>
<dbReference type="OrthoDB" id="9786812at2"/>
<dbReference type="GO" id="GO:0005829">
    <property type="term" value="C:cytosol"/>
    <property type="evidence" value="ECO:0007669"/>
    <property type="project" value="TreeGrafter"/>
</dbReference>
<dbReference type="InterPro" id="IPR017926">
    <property type="entry name" value="GATASE"/>
</dbReference>
<feature type="domain" description="Glutamine amidotransferase" evidence="2">
    <location>
        <begin position="3"/>
        <end position="191"/>
    </location>
</feature>
<sequence length="203" mass="22127">MLLLIDNYDSFTHNVARYFWELGANLKVVRNDQITLAEIAALPLTGLVISPGPCTPDDAGISLAAIREFAGHVPILGVCLGHQAIAQVFGGKVVRAGTVMHGKTSLLQHQQQGLFAGLPTPFKVARYHSLLVQPDSLPPELVVDAWVETAAGEIEIMALRHQQLPVWGVQYHPEAIETEFGHELFAAFLRHCQAPDETQLATP</sequence>
<dbReference type="AlphaFoldDB" id="A0A317Q921"/>